<name>A0A917FA32_9HYPH</name>
<proteinExistence type="predicted"/>
<dbReference type="Proteomes" id="UP000606044">
    <property type="component" value="Unassembled WGS sequence"/>
</dbReference>
<accession>A0A917FA32</accession>
<organism evidence="1 2">
    <name type="scientific">Azorhizobium oxalatiphilum</name>
    <dbReference type="NCBI Taxonomy" id="980631"/>
    <lineage>
        <taxon>Bacteria</taxon>
        <taxon>Pseudomonadati</taxon>
        <taxon>Pseudomonadota</taxon>
        <taxon>Alphaproteobacteria</taxon>
        <taxon>Hyphomicrobiales</taxon>
        <taxon>Xanthobacteraceae</taxon>
        <taxon>Azorhizobium</taxon>
    </lineage>
</organism>
<reference evidence="1" key="1">
    <citation type="journal article" date="2014" name="Int. J. Syst. Evol. Microbiol.">
        <title>Complete genome sequence of Corynebacterium casei LMG S-19264T (=DSM 44701T), isolated from a smear-ripened cheese.</title>
        <authorList>
            <consortium name="US DOE Joint Genome Institute (JGI-PGF)"/>
            <person name="Walter F."/>
            <person name="Albersmeier A."/>
            <person name="Kalinowski J."/>
            <person name="Ruckert C."/>
        </authorList>
    </citation>
    <scope>NUCLEOTIDE SEQUENCE</scope>
    <source>
        <strain evidence="1">CCM 7897</strain>
    </source>
</reference>
<dbReference type="EMBL" id="BMCT01000001">
    <property type="protein sequence ID" value="GGF56753.1"/>
    <property type="molecule type" value="Genomic_DNA"/>
</dbReference>
<keyword evidence="2" id="KW-1185">Reference proteome</keyword>
<evidence type="ECO:0000313" key="2">
    <source>
        <dbReference type="Proteomes" id="UP000606044"/>
    </source>
</evidence>
<evidence type="ECO:0000313" key="1">
    <source>
        <dbReference type="EMBL" id="GGF56753.1"/>
    </source>
</evidence>
<protein>
    <submittedName>
        <fullName evidence="1">Uncharacterized protein</fullName>
    </submittedName>
</protein>
<dbReference type="AlphaFoldDB" id="A0A917FA32"/>
<dbReference type="RefSeq" id="WP_188576880.1">
    <property type="nucleotide sequence ID" value="NZ_BMCT01000001.1"/>
</dbReference>
<reference evidence="1" key="2">
    <citation type="submission" date="2020-09" db="EMBL/GenBank/DDBJ databases">
        <authorList>
            <person name="Sun Q."/>
            <person name="Sedlacek I."/>
        </authorList>
    </citation>
    <scope>NUCLEOTIDE SEQUENCE</scope>
    <source>
        <strain evidence="1">CCM 7897</strain>
    </source>
</reference>
<comment type="caution">
    <text evidence="1">The sequence shown here is derived from an EMBL/GenBank/DDBJ whole genome shotgun (WGS) entry which is preliminary data.</text>
</comment>
<gene>
    <name evidence="1" type="ORF">GCM10007301_15550</name>
</gene>
<sequence>MSWLDDLVARFVSDADDIALAQAAAATVAGGGELGALAHLELCRLVGESTTDTRGLLRALDDVSGGTRDLISALVIACFATVRAGYPARQDAQEARTALTARADGVLDAAGAAYGAEVHAWLIRLVGETTVQISAIAATLAPVVRVETGISLPSSLIAFDLYGDPALANDLVGRNRTGTAMLMPVRLEALAP</sequence>